<accession>F9FZS0</accession>
<comment type="caution">
    <text evidence="1">The sequence shown here is derived from an EMBL/GenBank/DDBJ whole genome shotgun (WGS) entry which is preliminary data.</text>
</comment>
<name>F9FZS0_FUSOF</name>
<dbReference type="OrthoDB" id="5054713at2759"/>
<evidence type="ECO:0000313" key="1">
    <source>
        <dbReference type="EMBL" id="EGU77614.1"/>
    </source>
</evidence>
<dbReference type="EMBL" id="AFQF01002934">
    <property type="protein sequence ID" value="EGU77614.1"/>
    <property type="molecule type" value="Genomic_DNA"/>
</dbReference>
<organism evidence="1">
    <name type="scientific">Fusarium oxysporum (strain Fo5176)</name>
    <name type="common">Fusarium vascular wilt</name>
    <dbReference type="NCBI Taxonomy" id="660025"/>
    <lineage>
        <taxon>Eukaryota</taxon>
        <taxon>Fungi</taxon>
        <taxon>Dikarya</taxon>
        <taxon>Ascomycota</taxon>
        <taxon>Pezizomycotina</taxon>
        <taxon>Sordariomycetes</taxon>
        <taxon>Hypocreomycetidae</taxon>
        <taxon>Hypocreales</taxon>
        <taxon>Nectriaceae</taxon>
        <taxon>Fusarium</taxon>
        <taxon>Fusarium oxysporum species complex</taxon>
    </lineage>
</organism>
<reference evidence="1" key="1">
    <citation type="journal article" date="2012" name="Mol. Plant Microbe Interact.">
        <title>A highly conserved effector in Fusarium oxysporum is required for full virulence on Arabidopsis.</title>
        <authorList>
            <person name="Thatcher L.F."/>
            <person name="Gardiner D.M."/>
            <person name="Kazan K."/>
            <person name="Manners J."/>
        </authorList>
    </citation>
    <scope>NUCLEOTIDE SEQUENCE [LARGE SCALE GENOMIC DNA]</scope>
    <source>
        <strain evidence="1">Fo5176</strain>
    </source>
</reference>
<protein>
    <submittedName>
        <fullName evidence="1">Uncharacterized protein</fullName>
    </submittedName>
</protein>
<proteinExistence type="predicted"/>
<dbReference type="AlphaFoldDB" id="F9FZS0"/>
<sequence length="488" mass="55966">MPQRMKEHEKVTENRQRFPTSCHYRIARKATADNRTAVQLCSWDANYEVPDAVWQMAEQTMIVLLDSHYHLGSVSNDITLKDRWTMIRDQAAYLKSTGDKIRKTLGWQEHLDAETVGCNVENPLFENKRYGYPIYCFKSPYLAPGIRTFTTYKKEVGIHTRPKRNSLFIDIEATPTRTDPTRVRFEFQMQRACFQDFIPKRGIIVFEIMDDHGPHENAWFGCPTVGPFQNYTEASCFAVRVEWLDVPSGEWRTAPIQASQFRRWDIDSLQKVWMSAMGIIQMLEGIVWTEPLNGFKTLSLGTRTVLELTVDHLQQTCHWAPRQAKGPRPAPSLASWNENFHLMANQFGHGSTLVGCDPPTSQELELSHFNHNVNVACDFCKYSKTNRNFYCERDLTRTDIWICKRCSEMNRPCSWTPMSVSLELWGIGPPDLMAKKGSGLASYPTGPHREIAFHPTMSIAQLSTAISIETPFSMDLTLSEGSVEEDEE</sequence>
<gene>
    <name evidence="1" type="ORF">FOXB_11902</name>
</gene>
<dbReference type="STRING" id="660025.F9FZS0"/>